<proteinExistence type="predicted"/>
<dbReference type="Proteomes" id="UP000267077">
    <property type="component" value="Unassembled WGS sequence"/>
</dbReference>
<feature type="domain" description="DUF2147" evidence="2">
    <location>
        <begin position="29"/>
        <end position="146"/>
    </location>
</feature>
<dbReference type="OrthoDB" id="9814399at2"/>
<evidence type="ECO:0000313" key="3">
    <source>
        <dbReference type="EMBL" id="RUL66592.1"/>
    </source>
</evidence>
<dbReference type="PANTHER" id="PTHR36919">
    <property type="entry name" value="BLR1215 PROTEIN"/>
    <property type="match status" value="1"/>
</dbReference>
<name>A0A432LYR6_9GAMM</name>
<keyword evidence="1" id="KW-0732">Signal</keyword>
<organism evidence="3 4">
    <name type="scientific">Dyella dinghuensis</name>
    <dbReference type="NCBI Taxonomy" id="1920169"/>
    <lineage>
        <taxon>Bacteria</taxon>
        <taxon>Pseudomonadati</taxon>
        <taxon>Pseudomonadota</taxon>
        <taxon>Gammaproteobacteria</taxon>
        <taxon>Lysobacterales</taxon>
        <taxon>Rhodanobacteraceae</taxon>
        <taxon>Dyella</taxon>
    </lineage>
</organism>
<evidence type="ECO:0000259" key="2">
    <source>
        <dbReference type="Pfam" id="PF09917"/>
    </source>
</evidence>
<dbReference type="Gene3D" id="2.40.128.520">
    <property type="match status" value="1"/>
</dbReference>
<evidence type="ECO:0000313" key="4">
    <source>
        <dbReference type="Proteomes" id="UP000267077"/>
    </source>
</evidence>
<sequence length="148" mass="16118">MKRLSHIAIAACLLLGPTITWAADNTPVGTWRQVDDATGKVKSIIQISDNNGQLQAKVLQVLISDDGPHPVCKKCDGDRKDQPIEGMTIMWGVAKNGDVWDGGKILDPASGTVYKVKLSMEDGGQKLDVRGYVGFALMGRTQVWIRQQ</sequence>
<evidence type="ECO:0000256" key="1">
    <source>
        <dbReference type="SAM" id="SignalP"/>
    </source>
</evidence>
<dbReference type="EMBL" id="RYZR01000002">
    <property type="protein sequence ID" value="RUL66592.1"/>
    <property type="molecule type" value="Genomic_DNA"/>
</dbReference>
<dbReference type="Pfam" id="PF09917">
    <property type="entry name" value="DUF2147"/>
    <property type="match status" value="1"/>
</dbReference>
<accession>A0A432LYR6</accession>
<gene>
    <name evidence="3" type="ORF">EKH79_01875</name>
</gene>
<protein>
    <submittedName>
        <fullName evidence="3">DUF2147 domain-containing protein</fullName>
    </submittedName>
</protein>
<feature type="chain" id="PRO_5019035679" evidence="1">
    <location>
        <begin position="23"/>
        <end position="148"/>
    </location>
</feature>
<dbReference type="PANTHER" id="PTHR36919:SF3">
    <property type="entry name" value="BLL5882 PROTEIN"/>
    <property type="match status" value="1"/>
</dbReference>
<dbReference type="InterPro" id="IPR019223">
    <property type="entry name" value="DUF2147"/>
</dbReference>
<comment type="caution">
    <text evidence="3">The sequence shown here is derived from an EMBL/GenBank/DDBJ whole genome shotgun (WGS) entry which is preliminary data.</text>
</comment>
<feature type="signal peptide" evidence="1">
    <location>
        <begin position="1"/>
        <end position="22"/>
    </location>
</feature>
<reference evidence="3 4" key="1">
    <citation type="submission" date="2018-12" db="EMBL/GenBank/DDBJ databases">
        <title>Dyella dinghuensis sp. nov. DHOA06 and Dyella choica sp. nov. 4M-K27, isolated from forest soil.</title>
        <authorList>
            <person name="Qiu L.-H."/>
            <person name="Gao Z.-H."/>
        </authorList>
    </citation>
    <scope>NUCLEOTIDE SEQUENCE [LARGE SCALE GENOMIC DNA]</scope>
    <source>
        <strain evidence="3 4">DHOA06</strain>
    </source>
</reference>
<dbReference type="AlphaFoldDB" id="A0A432LYR6"/>
<dbReference type="RefSeq" id="WP_126672090.1">
    <property type="nucleotide sequence ID" value="NZ_RYZR01000002.1"/>
</dbReference>
<keyword evidence="4" id="KW-1185">Reference proteome</keyword>